<reference evidence="1" key="1">
    <citation type="submission" date="2019-11" db="EMBL/GenBank/DDBJ databases">
        <title>Nori genome reveals adaptations in red seaweeds to the harsh intertidal environment.</title>
        <authorList>
            <person name="Wang D."/>
            <person name="Mao Y."/>
        </authorList>
    </citation>
    <scope>NUCLEOTIDE SEQUENCE</scope>
    <source>
        <tissue evidence="1">Gametophyte</tissue>
    </source>
</reference>
<evidence type="ECO:0000313" key="1">
    <source>
        <dbReference type="EMBL" id="KAK1862362.1"/>
    </source>
</evidence>
<dbReference type="Proteomes" id="UP000798662">
    <property type="component" value="Chromosome 1"/>
</dbReference>
<sequence length="225" mass="24509">MMTDDASIELEHPRASAPAPGAGEAAPYTSVVTTLRASTSGMVGVENTSRIVNRIACLYDMAAQVLQGIALQPHPFAEQVIEAMARNFRDILVAEDCSWTELSMKDAEAIAAPGSWALLLPMMDCRTALTKQVQTLKVSERYSIRIAPRPERPSSEAPPAAGEPAVGVSTSVVALSAQLLRAQLQLQSLLPPLRATRLPKLYPDRYLHLQHRYSWRLALPILSTL</sequence>
<accession>A0ACC3BXU5</accession>
<evidence type="ECO:0000313" key="2">
    <source>
        <dbReference type="Proteomes" id="UP000798662"/>
    </source>
</evidence>
<dbReference type="EMBL" id="CM020618">
    <property type="protein sequence ID" value="KAK1862362.1"/>
    <property type="molecule type" value="Genomic_DNA"/>
</dbReference>
<keyword evidence="2" id="KW-1185">Reference proteome</keyword>
<gene>
    <name evidence="1" type="ORF">I4F81_004936</name>
</gene>
<protein>
    <submittedName>
        <fullName evidence="1">Uncharacterized protein</fullName>
    </submittedName>
</protein>
<organism evidence="1 2">
    <name type="scientific">Pyropia yezoensis</name>
    <name type="common">Susabi-nori</name>
    <name type="synonym">Porphyra yezoensis</name>
    <dbReference type="NCBI Taxonomy" id="2788"/>
    <lineage>
        <taxon>Eukaryota</taxon>
        <taxon>Rhodophyta</taxon>
        <taxon>Bangiophyceae</taxon>
        <taxon>Bangiales</taxon>
        <taxon>Bangiaceae</taxon>
        <taxon>Pyropia</taxon>
    </lineage>
</organism>
<comment type="caution">
    <text evidence="1">The sequence shown here is derived from an EMBL/GenBank/DDBJ whole genome shotgun (WGS) entry which is preliminary data.</text>
</comment>
<name>A0ACC3BXU5_PYRYE</name>
<proteinExistence type="predicted"/>